<accession>A0A0S8G082</accession>
<proteinExistence type="predicted"/>
<organism evidence="2 3">
    <name type="scientific">candidate division TA06 bacterium SM23_40</name>
    <dbReference type="NCBI Taxonomy" id="1703774"/>
    <lineage>
        <taxon>Bacteria</taxon>
        <taxon>Bacteria division TA06</taxon>
    </lineage>
</organism>
<keyword evidence="1" id="KW-0812">Transmembrane</keyword>
<gene>
    <name evidence="2" type="ORF">AMJ82_11930</name>
</gene>
<evidence type="ECO:0000313" key="3">
    <source>
        <dbReference type="Proteomes" id="UP000051717"/>
    </source>
</evidence>
<comment type="caution">
    <text evidence="2">The sequence shown here is derived from an EMBL/GenBank/DDBJ whole genome shotgun (WGS) entry which is preliminary data.</text>
</comment>
<dbReference type="Proteomes" id="UP000051717">
    <property type="component" value="Unassembled WGS sequence"/>
</dbReference>
<feature type="transmembrane region" description="Helical" evidence="1">
    <location>
        <begin position="39"/>
        <end position="59"/>
    </location>
</feature>
<dbReference type="EMBL" id="LJUI01000170">
    <property type="protein sequence ID" value="KPK66286.1"/>
    <property type="molecule type" value="Genomic_DNA"/>
</dbReference>
<name>A0A0S8G082_UNCT6</name>
<keyword evidence="1" id="KW-0472">Membrane</keyword>
<evidence type="ECO:0000256" key="1">
    <source>
        <dbReference type="SAM" id="Phobius"/>
    </source>
</evidence>
<evidence type="ECO:0000313" key="2">
    <source>
        <dbReference type="EMBL" id="KPK66286.1"/>
    </source>
</evidence>
<dbReference type="AlphaFoldDB" id="A0A0S8G082"/>
<keyword evidence="1" id="KW-1133">Transmembrane helix</keyword>
<reference evidence="2 3" key="1">
    <citation type="journal article" date="2015" name="Microbiome">
        <title>Genomic resolution of linkages in carbon, nitrogen, and sulfur cycling among widespread estuary sediment bacteria.</title>
        <authorList>
            <person name="Baker B.J."/>
            <person name="Lazar C.S."/>
            <person name="Teske A.P."/>
            <person name="Dick G.J."/>
        </authorList>
    </citation>
    <scope>NUCLEOTIDE SEQUENCE [LARGE SCALE GENOMIC DNA]</scope>
    <source>
        <strain evidence="2">SM23_40</strain>
    </source>
</reference>
<feature type="non-terminal residue" evidence="2">
    <location>
        <position position="65"/>
    </location>
</feature>
<protein>
    <submittedName>
        <fullName evidence="2">Uncharacterized protein</fullName>
    </submittedName>
</protein>
<sequence length="65" mass="7011">MEGFAIDRWGQVCYVLRIEGDAYRTSGPLSEVKMVCSRGIITAAALWLLLVLVPVYAGAEAADPP</sequence>